<feature type="region of interest" description="Disordered" evidence="1">
    <location>
        <begin position="193"/>
        <end position="213"/>
    </location>
</feature>
<feature type="region of interest" description="Disordered" evidence="1">
    <location>
        <begin position="1"/>
        <end position="27"/>
    </location>
</feature>
<dbReference type="GeneID" id="68115375"/>
<evidence type="ECO:0000313" key="2">
    <source>
        <dbReference type="EMBL" id="KAF0973453.1"/>
    </source>
</evidence>
<feature type="compositionally biased region" description="Low complexity" evidence="1">
    <location>
        <begin position="9"/>
        <end position="26"/>
    </location>
</feature>
<feature type="compositionally biased region" description="Basic residues" evidence="1">
    <location>
        <begin position="275"/>
        <end position="285"/>
    </location>
</feature>
<protein>
    <submittedName>
        <fullName evidence="2">Uncharacterized protein</fullName>
    </submittedName>
</protein>
<feature type="region of interest" description="Disordered" evidence="1">
    <location>
        <begin position="275"/>
        <end position="319"/>
    </location>
</feature>
<dbReference type="OrthoDB" id="10406323at2759"/>
<accession>A0A6A5B332</accession>
<dbReference type="EMBL" id="VFQX01000060">
    <property type="protein sequence ID" value="KAF0973453.1"/>
    <property type="molecule type" value="Genomic_DNA"/>
</dbReference>
<proteinExistence type="predicted"/>
<dbReference type="Proteomes" id="UP000444721">
    <property type="component" value="Unassembled WGS sequence"/>
</dbReference>
<gene>
    <name evidence="2" type="ORF">FDP41_008157</name>
</gene>
<reference evidence="2 3" key="1">
    <citation type="journal article" date="2019" name="Sci. Rep.">
        <title>Nanopore sequencing improves the draft genome of the human pathogenic amoeba Naegleria fowleri.</title>
        <authorList>
            <person name="Liechti N."/>
            <person name="Schurch N."/>
            <person name="Bruggmann R."/>
            <person name="Wittwer M."/>
        </authorList>
    </citation>
    <scope>NUCLEOTIDE SEQUENCE [LARGE SCALE GENOMIC DNA]</scope>
    <source>
        <strain evidence="2 3">ATCC 30894</strain>
    </source>
</reference>
<comment type="caution">
    <text evidence="2">The sequence shown here is derived from an EMBL/GenBank/DDBJ whole genome shotgun (WGS) entry which is preliminary data.</text>
</comment>
<evidence type="ECO:0000256" key="1">
    <source>
        <dbReference type="SAM" id="MobiDB-lite"/>
    </source>
</evidence>
<dbReference type="RefSeq" id="XP_044558166.1">
    <property type="nucleotide sequence ID" value="XM_044711980.1"/>
</dbReference>
<keyword evidence="3" id="KW-1185">Reference proteome</keyword>
<dbReference type="VEuPathDB" id="AmoebaDB:NfTy_091690"/>
<evidence type="ECO:0000313" key="3">
    <source>
        <dbReference type="Proteomes" id="UP000444721"/>
    </source>
</evidence>
<dbReference type="AlphaFoldDB" id="A0A6A5B332"/>
<sequence length="319" mass="36794">MFKSNNTLNTKQKPSTSTPSSKQSNSEAAKIMNIISSQSSIPPSTSFSFQTHHVQYCYPISKNKKNQYIPTVKITKLHEKKQSLICTQDELKQMHNNEQVLNVLNDIFNEKLITKYNGNVDEYKRNEKERHSIKNDTSIEGTDVQLFDDVPMESLNEQEEDLKKKALQDLMDEGVDSIMDQYKLPKISIFGEEEYSSDSDEESKISKKSKKKRSKEFAFLEDSDEEIEENLAKEINVATEDESEEANVAADEELLKSKAQETQGYLKYSKVKKDKVIRPGSKKRKANAEYEKIKNLMKEKEDQKKDVVDQNKSKVHEKD</sequence>
<dbReference type="VEuPathDB" id="AmoebaDB:NF0003860"/>
<dbReference type="VEuPathDB" id="AmoebaDB:FDP41_008157"/>
<dbReference type="OMA" id="HKEQNEW"/>
<feature type="compositionally biased region" description="Basic and acidic residues" evidence="1">
    <location>
        <begin position="286"/>
        <end position="319"/>
    </location>
</feature>
<name>A0A6A5B332_NAEFO</name>
<organism evidence="2 3">
    <name type="scientific">Naegleria fowleri</name>
    <name type="common">Brain eating amoeba</name>
    <dbReference type="NCBI Taxonomy" id="5763"/>
    <lineage>
        <taxon>Eukaryota</taxon>
        <taxon>Discoba</taxon>
        <taxon>Heterolobosea</taxon>
        <taxon>Tetramitia</taxon>
        <taxon>Eutetramitia</taxon>
        <taxon>Vahlkampfiidae</taxon>
        <taxon>Naegleria</taxon>
    </lineage>
</organism>